<protein>
    <submittedName>
        <fullName evidence="2">Toll/interleukin-1 receptor domain-containing protein</fullName>
    </submittedName>
</protein>
<dbReference type="SUPFAM" id="SSF52200">
    <property type="entry name" value="Toll/Interleukin receptor TIR domain"/>
    <property type="match status" value="1"/>
</dbReference>
<comment type="caution">
    <text evidence="2">The sequence shown here is derived from an EMBL/GenBank/DDBJ whole genome shotgun (WGS) entry which is preliminary data.</text>
</comment>
<dbReference type="PROSITE" id="PS50104">
    <property type="entry name" value="TIR"/>
    <property type="match status" value="1"/>
</dbReference>
<dbReference type="GO" id="GO:0007165">
    <property type="term" value="P:signal transduction"/>
    <property type="evidence" value="ECO:0007669"/>
    <property type="project" value="InterPro"/>
</dbReference>
<dbReference type="Pfam" id="PF13676">
    <property type="entry name" value="TIR_2"/>
    <property type="match status" value="1"/>
</dbReference>
<evidence type="ECO:0000313" key="3">
    <source>
        <dbReference type="Proteomes" id="UP000727857"/>
    </source>
</evidence>
<name>A0A940DHL7_9FIRM</name>
<sequence length="350" mass="39383">MESIYKYDLFISYATENADIAQYVVKQIENRGKKCFVAPRDIRTGFDYASEIVNGISNSQAVLLVFSSKSDKSAYVLREVNSAVSRNKTIIPLRIENFLPSEAMEFYLGPCHWLDAFPEVLDTHLTKVLAILDCMKGAEISAPKSVRIEGPVILDVAELLETGYDKKAITMREIELDYLSVPTDKYNINDDTEGTLESWLDSVQEYADTACALIKDDVIMGYSEIYPMDAESFDLLASGESMVKEEMIALYGFTGDFDAYIPIIALDPAYVKQDIYKEFIKWMAGKISSWEKAGIRLHRIGITVYNSLCEKYVKLLGFRYSGLNPAKGKVYVSSVEELKENGPLKKLLGK</sequence>
<dbReference type="EMBL" id="JADINF010000025">
    <property type="protein sequence ID" value="MBO8423575.1"/>
    <property type="molecule type" value="Genomic_DNA"/>
</dbReference>
<reference evidence="2" key="1">
    <citation type="submission" date="2020-10" db="EMBL/GenBank/DDBJ databases">
        <authorList>
            <person name="Gilroy R."/>
        </authorList>
    </citation>
    <scope>NUCLEOTIDE SEQUENCE</scope>
    <source>
        <strain evidence="2">517</strain>
    </source>
</reference>
<evidence type="ECO:0000259" key="1">
    <source>
        <dbReference type="PROSITE" id="PS50104"/>
    </source>
</evidence>
<dbReference type="InterPro" id="IPR035897">
    <property type="entry name" value="Toll_tir_struct_dom_sf"/>
</dbReference>
<feature type="domain" description="TIR" evidence="1">
    <location>
        <begin position="5"/>
        <end position="160"/>
    </location>
</feature>
<dbReference type="Gene3D" id="3.40.50.10140">
    <property type="entry name" value="Toll/interleukin-1 receptor homology (TIR) domain"/>
    <property type="match status" value="1"/>
</dbReference>
<reference evidence="2" key="2">
    <citation type="journal article" date="2021" name="PeerJ">
        <title>Extensive microbial diversity within the chicken gut microbiome revealed by metagenomics and culture.</title>
        <authorList>
            <person name="Gilroy R."/>
            <person name="Ravi A."/>
            <person name="Getino M."/>
            <person name="Pursley I."/>
            <person name="Horton D.L."/>
            <person name="Alikhan N.F."/>
            <person name="Baker D."/>
            <person name="Gharbi K."/>
            <person name="Hall N."/>
            <person name="Watson M."/>
            <person name="Adriaenssens E.M."/>
            <person name="Foster-Nyarko E."/>
            <person name="Jarju S."/>
            <person name="Secka A."/>
            <person name="Antonio M."/>
            <person name="Oren A."/>
            <person name="Chaudhuri R.R."/>
            <person name="La Ragione R."/>
            <person name="Hildebrand F."/>
            <person name="Pallen M.J."/>
        </authorList>
    </citation>
    <scope>NUCLEOTIDE SEQUENCE</scope>
    <source>
        <strain evidence="2">517</strain>
    </source>
</reference>
<organism evidence="2 3">
    <name type="scientific">Candidatus Stercoripulliclostridium pullicola</name>
    <dbReference type="NCBI Taxonomy" id="2840953"/>
    <lineage>
        <taxon>Bacteria</taxon>
        <taxon>Bacillati</taxon>
        <taxon>Bacillota</taxon>
        <taxon>Clostridia</taxon>
        <taxon>Eubacteriales</taxon>
        <taxon>Candidatus Stercoripulliclostridium</taxon>
    </lineage>
</organism>
<evidence type="ECO:0000313" key="2">
    <source>
        <dbReference type="EMBL" id="MBO8423575.1"/>
    </source>
</evidence>
<dbReference type="InterPro" id="IPR000157">
    <property type="entry name" value="TIR_dom"/>
</dbReference>
<keyword evidence="2" id="KW-0675">Receptor</keyword>
<proteinExistence type="predicted"/>
<accession>A0A940DHL7</accession>
<dbReference type="Proteomes" id="UP000727857">
    <property type="component" value="Unassembled WGS sequence"/>
</dbReference>
<dbReference type="AlphaFoldDB" id="A0A940DHL7"/>
<gene>
    <name evidence="2" type="ORF">IAB16_00935</name>
</gene>